<accession>A0A1J1HC67</accession>
<keyword evidence="3" id="KW-1185">Reference proteome</keyword>
<evidence type="ECO:0000313" key="3">
    <source>
        <dbReference type="Proteomes" id="UP000220158"/>
    </source>
</evidence>
<dbReference type="KEGG" id="prel:PRELSG_0202900"/>
<proteinExistence type="predicted"/>
<evidence type="ECO:0000313" key="2">
    <source>
        <dbReference type="EMBL" id="CRH03003.1"/>
    </source>
</evidence>
<dbReference type="VEuPathDB" id="PlasmoDB:PRELSG_0202900"/>
<dbReference type="AlphaFoldDB" id="A0A1J1HC67"/>
<evidence type="ECO:0000256" key="1">
    <source>
        <dbReference type="SAM" id="Phobius"/>
    </source>
</evidence>
<organism evidence="2 3">
    <name type="scientific">Plasmodium relictum</name>
    <dbReference type="NCBI Taxonomy" id="85471"/>
    <lineage>
        <taxon>Eukaryota</taxon>
        <taxon>Sar</taxon>
        <taxon>Alveolata</taxon>
        <taxon>Apicomplexa</taxon>
        <taxon>Aconoidasida</taxon>
        <taxon>Haemosporida</taxon>
        <taxon>Plasmodiidae</taxon>
        <taxon>Plasmodium</taxon>
        <taxon>Plasmodium (Haemamoeba)</taxon>
    </lineage>
</organism>
<gene>
    <name evidence="2" type="ORF">PRELSG_0202900</name>
</gene>
<keyword evidence="1" id="KW-0472">Membrane</keyword>
<keyword evidence="1" id="KW-1133">Transmembrane helix</keyword>
<sequence>MSYAACPFNFININQNQKEDLLRFETSAIDNFKHLKVIEFKSRIRISLVIFIISLFIFLAYKLRHNKIIIETSNNIPLILFVSLFFFFIIKYYYKNLFKSKNYIRSLNKTLKSFNLYLDKKSLKLCIIGLKKE</sequence>
<feature type="transmembrane region" description="Helical" evidence="1">
    <location>
        <begin position="75"/>
        <end position="94"/>
    </location>
</feature>
<dbReference type="OrthoDB" id="368723at2759"/>
<name>A0A1J1HC67_PLARL</name>
<dbReference type="Proteomes" id="UP000220158">
    <property type="component" value="Chromosome 2"/>
</dbReference>
<dbReference type="EMBL" id="LN835297">
    <property type="protein sequence ID" value="CRH03003.1"/>
    <property type="molecule type" value="Genomic_DNA"/>
</dbReference>
<dbReference type="RefSeq" id="XP_028535490.1">
    <property type="nucleotide sequence ID" value="XM_028679808.1"/>
</dbReference>
<feature type="transmembrane region" description="Helical" evidence="1">
    <location>
        <begin position="44"/>
        <end position="63"/>
    </location>
</feature>
<keyword evidence="1" id="KW-0812">Transmembrane</keyword>
<reference evidence="2 3" key="1">
    <citation type="submission" date="2015-04" db="EMBL/GenBank/DDBJ databases">
        <authorList>
            <consortium name="Pathogen Informatics"/>
        </authorList>
    </citation>
    <scope>NUCLEOTIDE SEQUENCE [LARGE SCALE GENOMIC DNA]</scope>
    <source>
        <strain evidence="2 3">SGS1</strain>
    </source>
</reference>
<protein>
    <submittedName>
        <fullName evidence="2">Uncharacterized protein</fullName>
    </submittedName>
</protein>
<dbReference type="GeneID" id="39734447"/>